<accession>A0A6C0G324</accession>
<evidence type="ECO:0000256" key="5">
    <source>
        <dbReference type="ARBA" id="ARBA00023136"/>
    </source>
</evidence>
<dbReference type="PANTHER" id="PTHR35789">
    <property type="entry name" value="SPORE GERMINATION PROTEIN B3"/>
    <property type="match status" value="1"/>
</dbReference>
<feature type="domain" description="Spore germination protein N-terminal" evidence="10">
    <location>
        <begin position="23"/>
        <end position="191"/>
    </location>
</feature>
<organism evidence="11 12">
    <name type="scientific">Paenibacillus lycopersici</name>
    <dbReference type="NCBI Taxonomy" id="2704462"/>
    <lineage>
        <taxon>Bacteria</taxon>
        <taxon>Bacillati</taxon>
        <taxon>Bacillota</taxon>
        <taxon>Bacilli</taxon>
        <taxon>Bacillales</taxon>
        <taxon>Paenibacillaceae</taxon>
        <taxon>Paenibacillus</taxon>
    </lineage>
</organism>
<comment type="similarity">
    <text evidence="2">Belongs to the GerABKC lipoprotein family.</text>
</comment>
<dbReference type="GO" id="GO:0016020">
    <property type="term" value="C:membrane"/>
    <property type="evidence" value="ECO:0007669"/>
    <property type="project" value="UniProtKB-SubCell"/>
</dbReference>
<evidence type="ECO:0000256" key="4">
    <source>
        <dbReference type="ARBA" id="ARBA00022729"/>
    </source>
</evidence>
<reference evidence="11 12" key="1">
    <citation type="submission" date="2020-01" db="EMBL/GenBank/DDBJ databases">
        <title>Paenibacillus sp. nov., isolated from tomato rhizosphere.</title>
        <authorList>
            <person name="Weon H.-Y."/>
            <person name="Lee S.A."/>
        </authorList>
    </citation>
    <scope>NUCLEOTIDE SEQUENCE [LARGE SCALE GENOMIC DNA]</scope>
    <source>
        <strain evidence="11 12">12200R-189</strain>
    </source>
</reference>
<keyword evidence="5" id="KW-0472">Membrane</keyword>
<name>A0A6C0G324_9BACL</name>
<dbReference type="Proteomes" id="UP000476064">
    <property type="component" value="Chromosome"/>
</dbReference>
<comment type="subcellular location">
    <subcellularLocation>
        <location evidence="1">Membrane</location>
        <topology evidence="1">Lipid-anchor</topology>
    </subcellularLocation>
</comment>
<dbReference type="InterPro" id="IPR038501">
    <property type="entry name" value="Spore_GerAC_C_sf"/>
</dbReference>
<evidence type="ECO:0000256" key="2">
    <source>
        <dbReference type="ARBA" id="ARBA00007886"/>
    </source>
</evidence>
<dbReference type="Pfam" id="PF25198">
    <property type="entry name" value="Spore_GerAC_N"/>
    <property type="match status" value="1"/>
</dbReference>
<dbReference type="Gene3D" id="3.30.300.210">
    <property type="entry name" value="Nutrient germinant receptor protein C, domain 3"/>
    <property type="match status" value="1"/>
</dbReference>
<keyword evidence="7" id="KW-0449">Lipoprotein</keyword>
<gene>
    <name evidence="11" type="ORF">GXP70_14380</name>
</gene>
<dbReference type="NCBIfam" id="TIGR02887">
    <property type="entry name" value="spore_ger_x_C"/>
    <property type="match status" value="1"/>
</dbReference>
<evidence type="ECO:0000256" key="1">
    <source>
        <dbReference type="ARBA" id="ARBA00004635"/>
    </source>
</evidence>
<dbReference type="GO" id="GO:0009847">
    <property type="term" value="P:spore germination"/>
    <property type="evidence" value="ECO:0007669"/>
    <property type="project" value="InterPro"/>
</dbReference>
<dbReference type="Pfam" id="PF05504">
    <property type="entry name" value="Spore_GerAC"/>
    <property type="match status" value="1"/>
</dbReference>
<evidence type="ECO:0000259" key="10">
    <source>
        <dbReference type="Pfam" id="PF25198"/>
    </source>
</evidence>
<dbReference type="AlphaFoldDB" id="A0A6C0G324"/>
<keyword evidence="4 8" id="KW-0732">Signal</keyword>
<evidence type="ECO:0000256" key="6">
    <source>
        <dbReference type="ARBA" id="ARBA00023139"/>
    </source>
</evidence>
<sequence length="380" mass="42408">MMRVMFLAASALLLALPLSGCTDFVEPNQLAFVMATAVDHAEDGQIEVSHQIVIPSQLKDGGNADQFIVVSATGKNVYDASLKIQRKLPRRLMTSHRILIAIGESFFHANEVDLLFDKLGRDPANSFRDIVLMIRGGSAKSFVMLKHPMEYLSSRAASKELQINGLKNFTSRQFVIDSQSDGNRPVVPVFRVENTALGSEKQTPLPVFSGFAVLDKRLKARGFLEVDEAFEAIWMAGKGSIDGLTIPWKSGHGLLSFRLTHLGRSIRTVRGNPGQVVLTVKAQSYLLENTADLDMADVDKIASVQKYVNAYCQKQLQQTMNKVQRRGTDVFGIGEHLHRHYPSWWKRHRTNWDTDFKTIRVTVKTNIQLRSVGVTGGELK</sequence>
<feature type="chain" id="PRO_5039246945" evidence="8">
    <location>
        <begin position="21"/>
        <end position="380"/>
    </location>
</feature>
<proteinExistence type="inferred from homology"/>
<evidence type="ECO:0000256" key="3">
    <source>
        <dbReference type="ARBA" id="ARBA00022544"/>
    </source>
</evidence>
<dbReference type="EMBL" id="CP048209">
    <property type="protein sequence ID" value="QHT61020.1"/>
    <property type="molecule type" value="Genomic_DNA"/>
</dbReference>
<dbReference type="InterPro" id="IPR057336">
    <property type="entry name" value="GerAC_N"/>
</dbReference>
<dbReference type="RefSeq" id="WP_162357459.1">
    <property type="nucleotide sequence ID" value="NZ_CP048209.1"/>
</dbReference>
<dbReference type="KEGG" id="plyc:GXP70_14380"/>
<dbReference type="PANTHER" id="PTHR35789:SF1">
    <property type="entry name" value="SPORE GERMINATION PROTEIN B3"/>
    <property type="match status" value="1"/>
</dbReference>
<dbReference type="InterPro" id="IPR046953">
    <property type="entry name" value="Spore_GerAC-like_C"/>
</dbReference>
<evidence type="ECO:0000259" key="9">
    <source>
        <dbReference type="Pfam" id="PF05504"/>
    </source>
</evidence>
<evidence type="ECO:0000256" key="7">
    <source>
        <dbReference type="ARBA" id="ARBA00023288"/>
    </source>
</evidence>
<protein>
    <submittedName>
        <fullName evidence="11">Ger(X)C family spore germination protein</fullName>
    </submittedName>
</protein>
<feature type="signal peptide" evidence="8">
    <location>
        <begin position="1"/>
        <end position="20"/>
    </location>
</feature>
<keyword evidence="3" id="KW-0309">Germination</keyword>
<dbReference type="InterPro" id="IPR008844">
    <property type="entry name" value="Spore_GerAC-like"/>
</dbReference>
<evidence type="ECO:0000256" key="8">
    <source>
        <dbReference type="SAM" id="SignalP"/>
    </source>
</evidence>
<dbReference type="Gene3D" id="6.20.190.10">
    <property type="entry name" value="Nutrient germinant receptor protein C, domain 1"/>
    <property type="match status" value="1"/>
</dbReference>
<feature type="domain" description="Spore germination GerAC-like C-terminal" evidence="9">
    <location>
        <begin position="209"/>
        <end position="373"/>
    </location>
</feature>
<keyword evidence="12" id="KW-1185">Reference proteome</keyword>
<keyword evidence="6" id="KW-0564">Palmitate</keyword>
<evidence type="ECO:0000313" key="12">
    <source>
        <dbReference type="Proteomes" id="UP000476064"/>
    </source>
</evidence>
<evidence type="ECO:0000313" key="11">
    <source>
        <dbReference type="EMBL" id="QHT61020.1"/>
    </source>
</evidence>